<accession>A0A0G4HY03</accession>
<protein>
    <submittedName>
        <fullName evidence="1">Uncharacterized protein</fullName>
    </submittedName>
</protein>
<gene>
    <name evidence="1" type="ORF">Cvel_9392</name>
</gene>
<proteinExistence type="predicted"/>
<dbReference type="EMBL" id="CDMZ01004320">
    <property type="protein sequence ID" value="CEM49393.1"/>
    <property type="molecule type" value="Genomic_DNA"/>
</dbReference>
<evidence type="ECO:0000313" key="1">
    <source>
        <dbReference type="EMBL" id="CEM49393.1"/>
    </source>
</evidence>
<reference evidence="1" key="1">
    <citation type="submission" date="2014-11" db="EMBL/GenBank/DDBJ databases">
        <authorList>
            <person name="Otto D Thomas"/>
            <person name="Naeem Raeece"/>
        </authorList>
    </citation>
    <scope>NUCLEOTIDE SEQUENCE</scope>
</reference>
<dbReference type="VEuPathDB" id="CryptoDB:Cvel_9392"/>
<organism evidence="1">
    <name type="scientific">Chromera velia CCMP2878</name>
    <dbReference type="NCBI Taxonomy" id="1169474"/>
    <lineage>
        <taxon>Eukaryota</taxon>
        <taxon>Sar</taxon>
        <taxon>Alveolata</taxon>
        <taxon>Colpodellida</taxon>
        <taxon>Chromeraceae</taxon>
        <taxon>Chromera</taxon>
    </lineage>
</organism>
<dbReference type="AlphaFoldDB" id="A0A0G4HY03"/>
<name>A0A0G4HY03_9ALVE</name>
<sequence length="72" mass="8035">MSESNPDLGPAIRVNDERKLQSYETLRMTHGVNSSYACVERIKELLLLSNLVSGSFRNLRLSDHDTSGLDAL</sequence>